<evidence type="ECO:0000313" key="3">
    <source>
        <dbReference type="Proteomes" id="UP000196138"/>
    </source>
</evidence>
<keyword evidence="1" id="KW-0472">Membrane</keyword>
<keyword evidence="3" id="KW-1185">Reference proteome</keyword>
<accession>A0A1Y0ER86</accession>
<feature type="transmembrane region" description="Helical" evidence="1">
    <location>
        <begin position="45"/>
        <end position="65"/>
    </location>
</feature>
<sequence>MLFVFIGLALMAFTVWDWQREETDASIFSHWLSWLHISREDSPQLYGLALVLQLLLGLACIVIGVRS</sequence>
<keyword evidence="1" id="KW-0812">Transmembrane</keyword>
<organism evidence="2 3">
    <name type="scientific">Comamonas serinivorans</name>
    <dbReference type="NCBI Taxonomy" id="1082851"/>
    <lineage>
        <taxon>Bacteria</taxon>
        <taxon>Pseudomonadati</taxon>
        <taxon>Pseudomonadota</taxon>
        <taxon>Betaproteobacteria</taxon>
        <taxon>Burkholderiales</taxon>
        <taxon>Comamonadaceae</taxon>
        <taxon>Comamonas</taxon>
    </lineage>
</organism>
<dbReference type="AlphaFoldDB" id="A0A1Y0ER86"/>
<evidence type="ECO:0000313" key="2">
    <source>
        <dbReference type="EMBL" id="ARU06086.1"/>
    </source>
</evidence>
<evidence type="ECO:0000256" key="1">
    <source>
        <dbReference type="SAM" id="Phobius"/>
    </source>
</evidence>
<dbReference type="EMBL" id="CP021455">
    <property type="protein sequence ID" value="ARU06086.1"/>
    <property type="molecule type" value="Genomic_DNA"/>
</dbReference>
<dbReference type="KEGG" id="cser:CCO03_16690"/>
<dbReference type="RefSeq" id="WP_087282880.1">
    <property type="nucleotide sequence ID" value="NZ_CP021455.1"/>
</dbReference>
<gene>
    <name evidence="2" type="ORF">CCO03_16690</name>
</gene>
<proteinExistence type="predicted"/>
<dbReference type="Proteomes" id="UP000196138">
    <property type="component" value="Chromosome"/>
</dbReference>
<keyword evidence="1" id="KW-1133">Transmembrane helix</keyword>
<reference evidence="2 3" key="1">
    <citation type="submission" date="2017-05" db="EMBL/GenBank/DDBJ databases">
        <authorList>
            <person name="Song R."/>
            <person name="Chenine A.L."/>
            <person name="Ruprecht R.M."/>
        </authorList>
    </citation>
    <scope>NUCLEOTIDE SEQUENCE [LARGE SCALE GENOMIC DNA]</scope>
    <source>
        <strain evidence="2 3">DSM 26136</strain>
    </source>
</reference>
<protein>
    <submittedName>
        <fullName evidence="2">Uncharacterized protein</fullName>
    </submittedName>
</protein>
<name>A0A1Y0ER86_9BURK</name>